<sequence length="339" mass="37450">MKVSMKKATKVALATALLSSAFATTASAQGVVFTDVPETNVHYDNIYNLVNREVVSGYPDGTYQPARHLTRAEAAVILTNALGLDTTEVTDPGFPDVKKGAYYFDEVAALVDYGVISGYDNGSFGPNDKLTRAQMAVLLSMAYDLYTLEEKVTPFKDVKPGAWYDAYVQNLYFFEVTAGISATKYGPNDFVRRDAMASFVVNAEEVSDEAKYEEWMPLYLEVFNNHDDSPLQAGWDKDTNTIMVGIAPTSLTADYLNGAETFFSLIPFYDFYSATVKGSDLDLTTSDRELAKEEIFNALGVDKTADLNEVEGKQVTFVLEGYNGETFEYTITFSNQAPR</sequence>
<evidence type="ECO:0000313" key="3">
    <source>
        <dbReference type="EMBL" id="OZS77754.1"/>
    </source>
</evidence>
<dbReference type="InterPro" id="IPR051465">
    <property type="entry name" value="Cell_Envelope_Struct_Comp"/>
</dbReference>
<proteinExistence type="predicted"/>
<evidence type="ECO:0000256" key="1">
    <source>
        <dbReference type="SAM" id="SignalP"/>
    </source>
</evidence>
<dbReference type="Proteomes" id="UP000217065">
    <property type="component" value="Unassembled WGS sequence"/>
</dbReference>
<comment type="caution">
    <text evidence="3">The sequence shown here is derived from an EMBL/GenBank/DDBJ whole genome shotgun (WGS) entry which is preliminary data.</text>
</comment>
<keyword evidence="4" id="KW-1185">Reference proteome</keyword>
<feature type="domain" description="SLH" evidence="2">
    <location>
        <begin position="90"/>
        <end position="153"/>
    </location>
</feature>
<dbReference type="EMBL" id="NOKQ01000220">
    <property type="protein sequence ID" value="OZS77754.1"/>
    <property type="molecule type" value="Genomic_DNA"/>
</dbReference>
<feature type="signal peptide" evidence="1">
    <location>
        <begin position="1"/>
        <end position="28"/>
    </location>
</feature>
<evidence type="ECO:0000259" key="2">
    <source>
        <dbReference type="PROSITE" id="PS51272"/>
    </source>
</evidence>
<dbReference type="RefSeq" id="WP_094943701.1">
    <property type="nucleotide sequence ID" value="NZ_NOKQ01000220.1"/>
</dbReference>
<gene>
    <name evidence="3" type="ORF">CF394_11145</name>
</gene>
<accession>A0A264W2H2</accession>
<organism evidence="3 4">
    <name type="scientific">Tetzosporium hominis</name>
    <dbReference type="NCBI Taxonomy" id="2020506"/>
    <lineage>
        <taxon>Bacteria</taxon>
        <taxon>Bacillati</taxon>
        <taxon>Bacillota</taxon>
        <taxon>Bacilli</taxon>
        <taxon>Bacillales</taxon>
        <taxon>Caryophanaceae</taxon>
        <taxon>Tetzosporium</taxon>
    </lineage>
</organism>
<feature type="domain" description="SLH" evidence="2">
    <location>
        <begin position="29"/>
        <end position="89"/>
    </location>
</feature>
<dbReference type="AlphaFoldDB" id="A0A264W2H2"/>
<dbReference type="Pfam" id="PF00395">
    <property type="entry name" value="SLH"/>
    <property type="match status" value="3"/>
</dbReference>
<dbReference type="PROSITE" id="PS51272">
    <property type="entry name" value="SLH"/>
    <property type="match status" value="3"/>
</dbReference>
<name>A0A264W2H2_9BACL</name>
<dbReference type="OrthoDB" id="2426257at2"/>
<dbReference type="PANTHER" id="PTHR43308">
    <property type="entry name" value="OUTER MEMBRANE PROTEIN ALPHA-RELATED"/>
    <property type="match status" value="1"/>
</dbReference>
<feature type="domain" description="SLH" evidence="2">
    <location>
        <begin position="154"/>
        <end position="214"/>
    </location>
</feature>
<dbReference type="InterPro" id="IPR001119">
    <property type="entry name" value="SLH_dom"/>
</dbReference>
<keyword evidence="1" id="KW-0732">Signal</keyword>
<reference evidence="3 4" key="1">
    <citation type="submission" date="2017-07" db="EMBL/GenBank/DDBJ databases">
        <title>Tetzosporium hominis gen.nov. sp.nov.</title>
        <authorList>
            <person name="Tetz G."/>
            <person name="Tetz V."/>
        </authorList>
    </citation>
    <scope>NUCLEOTIDE SEQUENCE [LARGE SCALE GENOMIC DNA]</scope>
    <source>
        <strain evidence="3 4">VT-49</strain>
    </source>
</reference>
<feature type="chain" id="PRO_5013079923" description="SLH domain-containing protein" evidence="1">
    <location>
        <begin position="29"/>
        <end position="339"/>
    </location>
</feature>
<evidence type="ECO:0000313" key="4">
    <source>
        <dbReference type="Proteomes" id="UP000217065"/>
    </source>
</evidence>
<protein>
    <recommendedName>
        <fullName evidence="2">SLH domain-containing protein</fullName>
    </recommendedName>
</protein>